<dbReference type="InterPro" id="IPR050057">
    <property type="entry name" value="Prokaryotic/Mito_RF"/>
</dbReference>
<comment type="caution">
    <text evidence="5">The sequence shown here is derived from an EMBL/GenBank/DDBJ whole genome shotgun (WGS) entry which is preliminary data.</text>
</comment>
<dbReference type="InterPro" id="IPR045853">
    <property type="entry name" value="Pep_chain_release_fac_I_sf"/>
</dbReference>
<dbReference type="InterPro" id="IPR000352">
    <property type="entry name" value="Pep_chain_release_fac_I"/>
</dbReference>
<dbReference type="InterPro" id="IPR005139">
    <property type="entry name" value="PCRF"/>
</dbReference>
<dbReference type="Gene3D" id="6.10.140.1950">
    <property type="match status" value="1"/>
</dbReference>
<dbReference type="PROSITE" id="PS00745">
    <property type="entry name" value="RF_PROK_I"/>
    <property type="match status" value="1"/>
</dbReference>
<dbReference type="SUPFAM" id="SSF75620">
    <property type="entry name" value="Release factor"/>
    <property type="match status" value="1"/>
</dbReference>
<dbReference type="FunFam" id="3.30.70.1660:FF:000002">
    <property type="entry name" value="Peptide chain release factor 1"/>
    <property type="match status" value="1"/>
</dbReference>
<dbReference type="GO" id="GO:0005737">
    <property type="term" value="C:cytoplasm"/>
    <property type="evidence" value="ECO:0007669"/>
    <property type="project" value="UniProtKB-ARBA"/>
</dbReference>
<reference evidence="5 6" key="1">
    <citation type="submission" date="2022-07" db="EMBL/GenBank/DDBJ databases">
        <title>Genome-wide signatures of adaptation to extreme environments.</title>
        <authorList>
            <person name="Cho C.H."/>
            <person name="Yoon H.S."/>
        </authorList>
    </citation>
    <scope>NUCLEOTIDE SEQUENCE [LARGE SCALE GENOMIC DNA]</scope>
    <source>
        <strain evidence="5 6">108.79 E11</strain>
    </source>
</reference>
<dbReference type="NCBIfam" id="NF001859">
    <property type="entry name" value="PRK00591.1"/>
    <property type="match status" value="1"/>
</dbReference>
<dbReference type="FunFam" id="3.30.160.20:FF:000004">
    <property type="entry name" value="Peptide chain release factor 1"/>
    <property type="match status" value="1"/>
</dbReference>
<gene>
    <name evidence="5" type="ORF">GAYE_SCF45G5713</name>
</gene>
<protein>
    <recommendedName>
        <fullName evidence="4">Prokaryotic-type class I peptide chain release factors domain-containing protein</fullName>
    </recommendedName>
</protein>
<dbReference type="InterPro" id="IPR004373">
    <property type="entry name" value="RF-1"/>
</dbReference>
<dbReference type="FunFam" id="3.30.70.1660:FF:000014">
    <property type="entry name" value="Peptide chain release factor 1"/>
    <property type="match status" value="1"/>
</dbReference>
<evidence type="ECO:0000256" key="3">
    <source>
        <dbReference type="SAM" id="Coils"/>
    </source>
</evidence>
<dbReference type="PANTHER" id="PTHR43804">
    <property type="entry name" value="LD18447P"/>
    <property type="match status" value="1"/>
</dbReference>
<sequence>MQSLHHTTTSSNKRSSTLLFLLPLCIRYKSCKNKLCKSPSSFIVGQRLYTKRQATTSVRWLVARLNPNLVRKLKSSVEKYHALGQKLADPQILKQPAELKRISKLRASLEDLVNSYTTWEQLTEELHNTKQLAFDETDPEMRQLVQAELNELENKLEQVESNLKVLLLPKDPNDERNVMIEVRAGTGGDEANIWAGDLVRVFQKYAELQNWKASIVSCHEGDAGGYKECILEVKGESVYSKMKWEAGVHRVQRIPATETSGRIHTSTATVAVMPEVDEVEVEIDPKEVEVSTARSGGAGGQNVNKVETAIDLFHKPTGIRIFCTEERSQLQNRERAFQILRAKLYEMRLKEQQEAITGMRRSQVGSGARAEKIRTYNYKDARVTDHRLGMNFSLDSFLQGDLEPITQACIIADQQQRLLETLEETGSNSRMEESSAAI</sequence>
<dbReference type="PANTHER" id="PTHR43804:SF8">
    <property type="entry name" value="PEPTIDE CHAIN RELEASE FACTOR APG3, CHLOROPLASTIC"/>
    <property type="match status" value="1"/>
</dbReference>
<keyword evidence="2" id="KW-0648">Protein biosynthesis</keyword>
<evidence type="ECO:0000313" key="6">
    <source>
        <dbReference type="Proteomes" id="UP001300502"/>
    </source>
</evidence>
<accession>A0AAV9IK42</accession>
<proteinExistence type="inferred from homology"/>
<dbReference type="GO" id="GO:0016149">
    <property type="term" value="F:translation release factor activity, codon specific"/>
    <property type="evidence" value="ECO:0007669"/>
    <property type="project" value="InterPro"/>
</dbReference>
<dbReference type="Proteomes" id="UP001300502">
    <property type="component" value="Unassembled WGS sequence"/>
</dbReference>
<dbReference type="EMBL" id="JANCYU010000056">
    <property type="protein sequence ID" value="KAK4527782.1"/>
    <property type="molecule type" value="Genomic_DNA"/>
</dbReference>
<dbReference type="Gene3D" id="3.30.160.20">
    <property type="match status" value="1"/>
</dbReference>
<feature type="domain" description="Prokaryotic-type class I peptide chain release factors" evidence="4">
    <location>
        <begin position="294"/>
        <end position="310"/>
    </location>
</feature>
<name>A0AAV9IK42_9RHOD</name>
<dbReference type="Gene3D" id="3.30.70.1660">
    <property type="match status" value="2"/>
</dbReference>
<dbReference type="Pfam" id="PF00472">
    <property type="entry name" value="RF-1"/>
    <property type="match status" value="1"/>
</dbReference>
<keyword evidence="6" id="KW-1185">Reference proteome</keyword>
<dbReference type="SMART" id="SM00937">
    <property type="entry name" value="PCRF"/>
    <property type="match status" value="1"/>
</dbReference>
<dbReference type="NCBIfam" id="TIGR00019">
    <property type="entry name" value="prfA"/>
    <property type="match status" value="1"/>
</dbReference>
<dbReference type="Pfam" id="PF03462">
    <property type="entry name" value="PCRF"/>
    <property type="match status" value="1"/>
</dbReference>
<evidence type="ECO:0000313" key="5">
    <source>
        <dbReference type="EMBL" id="KAK4527782.1"/>
    </source>
</evidence>
<organism evidence="5 6">
    <name type="scientific">Galdieria yellowstonensis</name>
    <dbReference type="NCBI Taxonomy" id="3028027"/>
    <lineage>
        <taxon>Eukaryota</taxon>
        <taxon>Rhodophyta</taxon>
        <taxon>Bangiophyceae</taxon>
        <taxon>Galdieriales</taxon>
        <taxon>Galdieriaceae</taxon>
        <taxon>Galdieria</taxon>
    </lineage>
</organism>
<evidence type="ECO:0000256" key="2">
    <source>
        <dbReference type="ARBA" id="ARBA00022917"/>
    </source>
</evidence>
<dbReference type="HAMAP" id="MF_00093">
    <property type="entry name" value="Rel_fac_1"/>
    <property type="match status" value="1"/>
</dbReference>
<comment type="similarity">
    <text evidence="1">Belongs to the prokaryotic/mitochondrial release factor family.</text>
</comment>
<keyword evidence="3" id="KW-0175">Coiled coil</keyword>
<dbReference type="AlphaFoldDB" id="A0AAV9IK42"/>
<evidence type="ECO:0000256" key="1">
    <source>
        <dbReference type="ARBA" id="ARBA00010835"/>
    </source>
</evidence>
<evidence type="ECO:0000259" key="4">
    <source>
        <dbReference type="PROSITE" id="PS00745"/>
    </source>
</evidence>
<feature type="coiled-coil region" evidence="3">
    <location>
        <begin position="142"/>
        <end position="169"/>
    </location>
</feature>